<proteinExistence type="predicted"/>
<dbReference type="AlphaFoldDB" id="A0A819NM25"/>
<dbReference type="Proteomes" id="UP000663891">
    <property type="component" value="Unassembled WGS sequence"/>
</dbReference>
<evidence type="ECO:0000313" key="3">
    <source>
        <dbReference type="Proteomes" id="UP000663881"/>
    </source>
</evidence>
<dbReference type="Gene3D" id="2.60.120.650">
    <property type="entry name" value="Cupin"/>
    <property type="match status" value="1"/>
</dbReference>
<accession>A0A819NM25</accession>
<sequence length="533" mass="61699">MSDEMFWLLIPNGFNTQDMSSISIINNKTLFRKRVRRNELPYQSLLKLSGKQFCNKYSSTLIKAHGLVVFVISILSQQDNNSTICLEHDKILIDPLLFYKYNIKYKKVTQNPHEILILSLGILSQSFTQDEIICESIDFALPSWFYNEFPKNSSLCYCKLSSSSNKHESIDLNLYKDETIQGYIQKYLQLNTHQNKDLSFLDNINEEDFLMNICDESMKFSQFYNDTYFNELFSSEDFFNDIFMNSNQCESSNNAEILNITDIPPPSNDQLSKILYLSNLNKKIRKNDLKNYFIGSPKIILEQRQVPPYLNYAFIFHRRNLQVEYNQKRANSSSRFGSNCQIEFVKNLSDLSNKKWNIVIKQISENDLKKLFLNYDKIKCIPARIVQKSRVSFISVTHGAMDVNALARCIMSEASTGNRNEQIAIGFACQRNRNHASNQPPTYNVTKLAQDILAGKINDITNGANHWYSPRSMPSEAEKPRCKKPFGAGRMDCNGGLEKSCGKSRNYKPGWAKNRNPVYIPNVRDCYFKFFLL</sequence>
<dbReference type="EMBL" id="CAJOAY010003064">
    <property type="protein sequence ID" value="CAF3999630.1"/>
    <property type="molecule type" value="Genomic_DNA"/>
</dbReference>
<dbReference type="EMBL" id="CAJNON010000048">
    <property type="protein sequence ID" value="CAF0866728.1"/>
    <property type="molecule type" value="Genomic_DNA"/>
</dbReference>
<comment type="caution">
    <text evidence="2">The sequence shown here is derived from an EMBL/GenBank/DDBJ whole genome shotgun (WGS) entry which is preliminary data.</text>
</comment>
<dbReference type="Proteomes" id="UP000663881">
    <property type="component" value="Unassembled WGS sequence"/>
</dbReference>
<reference evidence="2" key="1">
    <citation type="submission" date="2021-02" db="EMBL/GenBank/DDBJ databases">
        <authorList>
            <person name="Nowell W R."/>
        </authorList>
    </citation>
    <scope>NUCLEOTIDE SEQUENCE</scope>
</reference>
<protein>
    <submittedName>
        <fullName evidence="2">Uncharacterized protein</fullName>
    </submittedName>
</protein>
<name>A0A819NM25_9BILA</name>
<dbReference type="OrthoDB" id="8951118at2759"/>
<organism evidence="2 3">
    <name type="scientific">Adineta steineri</name>
    <dbReference type="NCBI Taxonomy" id="433720"/>
    <lineage>
        <taxon>Eukaryota</taxon>
        <taxon>Metazoa</taxon>
        <taxon>Spiralia</taxon>
        <taxon>Gnathifera</taxon>
        <taxon>Rotifera</taxon>
        <taxon>Eurotatoria</taxon>
        <taxon>Bdelloidea</taxon>
        <taxon>Adinetida</taxon>
        <taxon>Adinetidae</taxon>
        <taxon>Adineta</taxon>
    </lineage>
</organism>
<evidence type="ECO:0000313" key="1">
    <source>
        <dbReference type="EMBL" id="CAF0866728.1"/>
    </source>
</evidence>
<gene>
    <name evidence="2" type="ORF">OKA104_LOCUS29700</name>
    <name evidence="1" type="ORF">VCS650_LOCUS7494</name>
</gene>
<evidence type="ECO:0000313" key="2">
    <source>
        <dbReference type="EMBL" id="CAF3999630.1"/>
    </source>
</evidence>